<dbReference type="GO" id="GO:0071555">
    <property type="term" value="P:cell wall organization"/>
    <property type="evidence" value="ECO:0007669"/>
    <property type="project" value="UniProtKB-KW"/>
</dbReference>
<dbReference type="InterPro" id="IPR001920">
    <property type="entry name" value="Asp/Glu_race"/>
</dbReference>
<dbReference type="InterPro" id="IPR004391">
    <property type="entry name" value="Glu_race"/>
</dbReference>
<dbReference type="PROSITE" id="PS00924">
    <property type="entry name" value="ASP_GLU_RACEMASE_2"/>
    <property type="match status" value="1"/>
</dbReference>
<protein>
    <recommendedName>
        <fullName evidence="2">glutamate racemase</fullName>
        <ecNumber evidence="2">5.1.1.3</ecNumber>
    </recommendedName>
</protein>
<dbReference type="GeneID" id="38331554"/>
<dbReference type="EC" id="5.1.1.3" evidence="2"/>
<dbReference type="SUPFAM" id="SSF53681">
    <property type="entry name" value="Aspartate/glutamate racemase"/>
    <property type="match status" value="2"/>
</dbReference>
<keyword evidence="7" id="KW-0934">Plastid</keyword>
<keyword evidence="4" id="KW-0573">Peptidoglycan synthesis</keyword>
<evidence type="ECO:0000256" key="4">
    <source>
        <dbReference type="ARBA" id="ARBA00022984"/>
    </source>
</evidence>
<keyword evidence="5" id="KW-0413">Isomerase</keyword>
<evidence type="ECO:0000256" key="5">
    <source>
        <dbReference type="ARBA" id="ARBA00023235"/>
    </source>
</evidence>
<accession>A0A385I106</accession>
<dbReference type="Pfam" id="PF01177">
    <property type="entry name" value="Asp_Glu_race"/>
    <property type="match status" value="1"/>
</dbReference>
<dbReference type="HAMAP" id="MF_00258">
    <property type="entry name" value="Glu_racemase"/>
    <property type="match status" value="1"/>
</dbReference>
<dbReference type="NCBIfam" id="TIGR00067">
    <property type="entry name" value="glut_race"/>
    <property type="match status" value="1"/>
</dbReference>
<gene>
    <name evidence="7" type="primary">murI</name>
    <name evidence="7" type="ORF">PMNZ_684</name>
</gene>
<dbReference type="AlphaFoldDB" id="A0A385I106"/>
<dbReference type="RefSeq" id="YP_009530917.1">
    <property type="nucleotide sequence ID" value="NC_039737.1"/>
</dbReference>
<keyword evidence="6" id="KW-0961">Cell wall biogenesis/degradation</keyword>
<dbReference type="PANTHER" id="PTHR21198:SF2">
    <property type="entry name" value="GLUTAMATE RACEMASE"/>
    <property type="match status" value="1"/>
</dbReference>
<organism evidence="7">
    <name type="scientific">Paulinella micropora</name>
    <dbReference type="NCBI Taxonomy" id="1928728"/>
    <lineage>
        <taxon>Eukaryota</taxon>
        <taxon>Sar</taxon>
        <taxon>Rhizaria</taxon>
        <taxon>Cercozoa</taxon>
        <taxon>Imbricatea</taxon>
        <taxon>Silicofilosea</taxon>
        <taxon>Euglyphida</taxon>
        <taxon>Paulinellidae</taxon>
        <taxon>Paulinella</taxon>
    </lineage>
</organism>
<dbReference type="GO" id="GO:0008881">
    <property type="term" value="F:glutamate racemase activity"/>
    <property type="evidence" value="ECO:0007669"/>
    <property type="project" value="UniProtKB-EC"/>
</dbReference>
<evidence type="ECO:0000256" key="6">
    <source>
        <dbReference type="ARBA" id="ARBA00023316"/>
    </source>
</evidence>
<evidence type="ECO:0000256" key="3">
    <source>
        <dbReference type="ARBA" id="ARBA00022960"/>
    </source>
</evidence>
<reference evidence="7" key="1">
    <citation type="submission" date="2018-02" db="EMBL/GenBank/DDBJ databases">
        <title>Genome reduction pattern in chromatophore genome of Paulinella.</title>
        <authorList>
            <person name="Lhee D."/>
            <person name="Yoon H.S."/>
        </authorList>
    </citation>
    <scope>NUCLEOTIDE SEQUENCE</scope>
    <source>
        <strain evidence="7">NZ27</strain>
    </source>
</reference>
<comment type="catalytic activity">
    <reaction evidence="1">
        <text>L-glutamate = D-glutamate</text>
        <dbReference type="Rhea" id="RHEA:12813"/>
        <dbReference type="ChEBI" id="CHEBI:29985"/>
        <dbReference type="ChEBI" id="CHEBI:29986"/>
        <dbReference type="EC" id="5.1.1.3"/>
    </reaction>
</comment>
<dbReference type="InterPro" id="IPR015942">
    <property type="entry name" value="Asp/Glu/hydantoin_racemase"/>
</dbReference>
<dbReference type="FunFam" id="3.40.50.1860:FF:000001">
    <property type="entry name" value="Glutamate racemase"/>
    <property type="match status" value="1"/>
</dbReference>
<name>A0A385I106_9EUKA</name>
<dbReference type="PANTHER" id="PTHR21198">
    <property type="entry name" value="GLUTAMATE RACEMASE"/>
    <property type="match status" value="1"/>
</dbReference>
<dbReference type="InterPro" id="IPR033134">
    <property type="entry name" value="Asp/Glu_racemase_AS_2"/>
</dbReference>
<dbReference type="Gene3D" id="3.40.50.1860">
    <property type="match status" value="2"/>
</dbReference>
<keyword evidence="3" id="KW-0133">Cell shape</keyword>
<proteinExistence type="inferred from homology"/>
<evidence type="ECO:0000256" key="2">
    <source>
        <dbReference type="ARBA" id="ARBA00013090"/>
    </source>
</evidence>
<geneLocation type="plastid" evidence="7"/>
<sequence length="274" mass="30098">MNQVKLGLFDSGVGGLTVLYQLLKRHPNQHCIYLADTARVPYGQRDASEIRSIAGEAICWLRQQKIDALVMACNTTNAVAYDVAVRLADAPVYGLIDSAARCIQSKRVGVLATAATVSSRAYTLQIHRYSCCTEVIEQACPDFVPLIEKGNLQDPQILLSARSYLAPLLAANVETIVLGCTHYPILEPLLRQLLPSHVNLVNPACALSSRLDQIFGSPTVKKAPFTNLTEKDLFFRSLFYVTDSSESFAEAATSYLGYKPRVELISLQSESRSI</sequence>
<dbReference type="EMBL" id="MG976688">
    <property type="protein sequence ID" value="AXY63606.1"/>
    <property type="molecule type" value="Genomic_DNA"/>
</dbReference>
<evidence type="ECO:0000256" key="1">
    <source>
        <dbReference type="ARBA" id="ARBA00001602"/>
    </source>
</evidence>
<dbReference type="GO" id="GO:0008360">
    <property type="term" value="P:regulation of cell shape"/>
    <property type="evidence" value="ECO:0007669"/>
    <property type="project" value="UniProtKB-KW"/>
</dbReference>
<evidence type="ECO:0000313" key="7">
    <source>
        <dbReference type="EMBL" id="AXY63606.1"/>
    </source>
</evidence>